<dbReference type="STRING" id="398512.Bccel_5637"/>
<keyword evidence="2 6" id="KW-0805">Transcription regulation</keyword>
<reference evidence="9" key="1">
    <citation type="submission" date="2015-07" db="EMBL/GenBank/DDBJ databases">
        <title>Near-Complete Genome Sequence of the Cellulolytic Bacterium Bacteroides (Pseudobacteroides) cellulosolvens ATCC 35603.</title>
        <authorList>
            <person name="Dassa B."/>
            <person name="Utturkar S.M."/>
            <person name="Klingeman D.M."/>
            <person name="Hurt R.A."/>
            <person name="Keller M."/>
            <person name="Xu J."/>
            <person name="Reddy Y.H.K."/>
            <person name="Borovok I."/>
            <person name="Grinberg I.R."/>
            <person name="Lamed R."/>
            <person name="Zhivin O."/>
            <person name="Bayer E.A."/>
            <person name="Brown S.D."/>
        </authorList>
    </citation>
    <scope>NUCLEOTIDE SEQUENCE [LARGE SCALE GENOMIC DNA]</scope>
    <source>
        <strain evidence="9">DSM 2933</strain>
    </source>
</reference>
<keyword evidence="5 6" id="KW-0804">Transcription</keyword>
<evidence type="ECO:0000259" key="7">
    <source>
        <dbReference type="Pfam" id="PF04542"/>
    </source>
</evidence>
<dbReference type="EMBL" id="LGTC01000001">
    <property type="protein sequence ID" value="KNY30357.1"/>
    <property type="molecule type" value="Genomic_DNA"/>
</dbReference>
<dbReference type="Proteomes" id="UP000036923">
    <property type="component" value="Unassembled WGS sequence"/>
</dbReference>
<dbReference type="InterPro" id="IPR014244">
    <property type="entry name" value="RNA_pol_sigma-I"/>
</dbReference>
<dbReference type="SUPFAM" id="SSF88946">
    <property type="entry name" value="Sigma2 domain of RNA polymerase sigma factors"/>
    <property type="match status" value="1"/>
</dbReference>
<keyword evidence="6" id="KW-0346">Stress response</keyword>
<keyword evidence="4 6" id="KW-0238">DNA-binding</keyword>
<dbReference type="NCBIfam" id="TIGR02895">
    <property type="entry name" value="spore_sigI"/>
    <property type="match status" value="1"/>
</dbReference>
<evidence type="ECO:0000256" key="6">
    <source>
        <dbReference type="HAMAP-Rule" id="MF_02064"/>
    </source>
</evidence>
<dbReference type="eggNOG" id="COG1191">
    <property type="taxonomic scope" value="Bacteria"/>
</dbReference>
<comment type="subunit">
    <text evidence="6">Interacts with RsgI.</text>
</comment>
<dbReference type="AlphaFoldDB" id="A0A0L6JY29"/>
<name>A0A0L6JY29_9FIRM</name>
<keyword evidence="1 6" id="KW-0963">Cytoplasm</keyword>
<dbReference type="GO" id="GO:0005737">
    <property type="term" value="C:cytoplasm"/>
    <property type="evidence" value="ECO:0007669"/>
    <property type="project" value="UniProtKB-SubCell"/>
</dbReference>
<comment type="function">
    <text evidence="6">Sigma factors are initiation factors that promote the attachment of RNA polymerase to specific initiation sites and are then released.</text>
</comment>
<evidence type="ECO:0000256" key="1">
    <source>
        <dbReference type="ARBA" id="ARBA00022490"/>
    </source>
</evidence>
<dbReference type="NCBIfam" id="NF006173">
    <property type="entry name" value="PRK08311.2-1"/>
    <property type="match status" value="1"/>
</dbReference>
<dbReference type="GO" id="GO:0006352">
    <property type="term" value="P:DNA-templated transcription initiation"/>
    <property type="evidence" value="ECO:0007669"/>
    <property type="project" value="UniProtKB-UniRule"/>
</dbReference>
<sequence>MAISSIFNLNRKFEKTGDSQDNSLLEILVKIKRGDGNLRERFILAHKPFIFKVVSKVMGKFITEDNHDEFSIGMEAFNESINKFDLNKGSNFFMFSEQVIKSRIIDFLRKNKKSSTVYPFSSIDEYDAFEEKYLTSDSHYNYENIEVSEEIDALRHELAKYGITIADLAVSSPKHDDSRRLCIRIARILANDNQLFEKLKKNKNIPRNELLKKVNVHRRTIENNRKYIIAVSIILKSNLEISKRIFKYAEEGIS</sequence>
<feature type="DNA-binding region" description="H-T-H motif" evidence="6">
    <location>
        <begin position="207"/>
        <end position="226"/>
    </location>
</feature>
<comment type="subcellular location">
    <subcellularLocation>
        <location evidence="6">Cytoplasm</location>
    </subcellularLocation>
</comment>
<dbReference type="GO" id="GO:0016987">
    <property type="term" value="F:sigma factor activity"/>
    <property type="evidence" value="ECO:0007669"/>
    <property type="project" value="UniProtKB-UniRule"/>
</dbReference>
<comment type="activity regulation">
    <text evidence="6">Negatively regulated by the anti-sigma-I factor RsgI.</text>
</comment>
<accession>A0A0L6JY29</accession>
<feature type="domain" description="RNA polymerase sigma-70 region 2" evidence="7">
    <location>
        <begin position="43"/>
        <end position="113"/>
    </location>
</feature>
<dbReference type="Gene3D" id="1.10.1740.10">
    <property type="match status" value="1"/>
</dbReference>
<keyword evidence="3 6" id="KW-0731">Sigma factor</keyword>
<dbReference type="PIRSF" id="PIRSF038953">
    <property type="entry name" value="SigI"/>
    <property type="match status" value="1"/>
</dbReference>
<dbReference type="Pfam" id="PF04542">
    <property type="entry name" value="Sigma70_r2"/>
    <property type="match status" value="1"/>
</dbReference>
<organism evidence="8 9">
    <name type="scientific">Pseudobacteroides cellulosolvens ATCC 35603 = DSM 2933</name>
    <dbReference type="NCBI Taxonomy" id="398512"/>
    <lineage>
        <taxon>Bacteria</taxon>
        <taxon>Bacillati</taxon>
        <taxon>Bacillota</taxon>
        <taxon>Clostridia</taxon>
        <taxon>Eubacteriales</taxon>
        <taxon>Oscillospiraceae</taxon>
        <taxon>Pseudobacteroides</taxon>
    </lineage>
</organism>
<feature type="short sequence motif" description="Polymerase core binding" evidence="6">
    <location>
        <begin position="68"/>
        <end position="81"/>
    </location>
</feature>
<keyword evidence="9" id="KW-1185">Reference proteome</keyword>
<evidence type="ECO:0000256" key="2">
    <source>
        <dbReference type="ARBA" id="ARBA00023015"/>
    </source>
</evidence>
<dbReference type="HAMAP" id="MF_02064">
    <property type="entry name" value="Sigma70_SigI"/>
    <property type="match status" value="1"/>
</dbReference>
<comment type="similarity">
    <text evidence="6">Belongs to the sigma-70 factor family. SigI subfamily.</text>
</comment>
<dbReference type="GO" id="GO:0003677">
    <property type="term" value="F:DNA binding"/>
    <property type="evidence" value="ECO:0007669"/>
    <property type="project" value="UniProtKB-UniRule"/>
</dbReference>
<proteinExistence type="inferred from homology"/>
<dbReference type="RefSeq" id="WP_036939967.1">
    <property type="nucleotide sequence ID" value="NZ_JQKC01000010.1"/>
</dbReference>
<evidence type="ECO:0000313" key="9">
    <source>
        <dbReference type="Proteomes" id="UP000036923"/>
    </source>
</evidence>
<protein>
    <recommendedName>
        <fullName evidence="6">RNA polymerase sigma factor SigI</fullName>
    </recommendedName>
</protein>
<dbReference type="InterPro" id="IPR013325">
    <property type="entry name" value="RNA_pol_sigma_r2"/>
</dbReference>
<dbReference type="InterPro" id="IPR007627">
    <property type="entry name" value="RNA_pol_sigma70_r2"/>
</dbReference>
<gene>
    <name evidence="6" type="primary">sigI</name>
    <name evidence="8" type="ORF">Bccel_5637</name>
</gene>
<evidence type="ECO:0000313" key="8">
    <source>
        <dbReference type="EMBL" id="KNY30357.1"/>
    </source>
</evidence>
<evidence type="ECO:0000256" key="3">
    <source>
        <dbReference type="ARBA" id="ARBA00023082"/>
    </source>
</evidence>
<evidence type="ECO:0000256" key="4">
    <source>
        <dbReference type="ARBA" id="ARBA00023125"/>
    </source>
</evidence>
<comment type="caution">
    <text evidence="8">The sequence shown here is derived from an EMBL/GenBank/DDBJ whole genome shotgun (WGS) entry which is preliminary data.</text>
</comment>
<evidence type="ECO:0000256" key="5">
    <source>
        <dbReference type="ARBA" id="ARBA00023163"/>
    </source>
</evidence>